<keyword evidence="1" id="KW-1133">Transmembrane helix</keyword>
<reference evidence="2" key="1">
    <citation type="journal article" date="2015" name="PeerJ">
        <title>First genomic representation of candidate bacterial phylum KSB3 points to enhanced environmental sensing as a trigger of wastewater bulking.</title>
        <authorList>
            <person name="Sekiguchi Y."/>
            <person name="Ohashi A."/>
            <person name="Parks D.H."/>
            <person name="Yamauchi T."/>
            <person name="Tyson G.W."/>
            <person name="Hugenholtz P."/>
        </authorList>
    </citation>
    <scope>NUCLEOTIDE SEQUENCE [LARGE SCALE GENOMIC DNA]</scope>
</reference>
<evidence type="ECO:0000313" key="3">
    <source>
        <dbReference type="Proteomes" id="UP000030700"/>
    </source>
</evidence>
<keyword evidence="1" id="KW-0812">Transmembrane</keyword>
<proteinExistence type="predicted"/>
<keyword evidence="1" id="KW-0472">Membrane</keyword>
<dbReference type="STRING" id="1499966.U14_01300"/>
<keyword evidence="3" id="KW-1185">Reference proteome</keyword>
<feature type="transmembrane region" description="Helical" evidence="1">
    <location>
        <begin position="26"/>
        <end position="48"/>
    </location>
</feature>
<dbReference type="HOGENOM" id="CLU_2647133_0_0_0"/>
<dbReference type="EMBL" id="DF820455">
    <property type="protein sequence ID" value="GAK50074.1"/>
    <property type="molecule type" value="Genomic_DNA"/>
</dbReference>
<dbReference type="Proteomes" id="UP000030700">
    <property type="component" value="Unassembled WGS sequence"/>
</dbReference>
<evidence type="ECO:0000313" key="2">
    <source>
        <dbReference type="EMBL" id="GAK50074.1"/>
    </source>
</evidence>
<organism evidence="2">
    <name type="scientific">Candidatus Moduliflexus flocculans</name>
    <dbReference type="NCBI Taxonomy" id="1499966"/>
    <lineage>
        <taxon>Bacteria</taxon>
        <taxon>Candidatus Moduliflexota</taxon>
        <taxon>Candidatus Moduliflexia</taxon>
        <taxon>Candidatus Moduliflexales</taxon>
        <taxon>Candidatus Moduliflexaceae</taxon>
    </lineage>
</organism>
<sequence>MMSDVLKNCHHRWKTLNQRWSLQTRLLYINMLLVGLMALGISVAYYTLTRYDKKQQSRERLNIAFKIMQDDFQERL</sequence>
<protein>
    <submittedName>
        <fullName evidence="2">Uncharacterized protein</fullName>
    </submittedName>
</protein>
<dbReference type="AlphaFoldDB" id="A0A0S6VRS3"/>
<evidence type="ECO:0000256" key="1">
    <source>
        <dbReference type="SAM" id="Phobius"/>
    </source>
</evidence>
<name>A0A0S6VRS3_9BACT</name>
<gene>
    <name evidence="2" type="ORF">U14_01300</name>
</gene>
<accession>A0A0S6VRS3</accession>